<reference evidence="6 7" key="1">
    <citation type="submission" date="2015-05" db="EMBL/GenBank/DDBJ databases">
        <title>Evolution of Trichinella species and genotypes.</title>
        <authorList>
            <person name="Korhonen P.K."/>
            <person name="Edoardo P."/>
            <person name="Giuseppe L.R."/>
            <person name="Gasser R.B."/>
        </authorList>
    </citation>
    <scope>NUCLEOTIDE SEQUENCE [LARGE SCALE GENOMIC DNA]</scope>
    <source>
        <strain evidence="6">ISS10</strain>
    </source>
</reference>
<dbReference type="FunFam" id="1.20.5.170:FF:000169">
    <property type="entry name" value="Predicted protein"/>
    <property type="match status" value="1"/>
</dbReference>
<dbReference type="Proteomes" id="UP000054721">
    <property type="component" value="Unassembled WGS sequence"/>
</dbReference>
<gene>
    <name evidence="6" type="ORF">T02_2414</name>
</gene>
<organism evidence="6 7">
    <name type="scientific">Trichinella nativa</name>
    <dbReference type="NCBI Taxonomy" id="6335"/>
    <lineage>
        <taxon>Eukaryota</taxon>
        <taxon>Metazoa</taxon>
        <taxon>Ecdysozoa</taxon>
        <taxon>Nematoda</taxon>
        <taxon>Enoplea</taxon>
        <taxon>Dorylaimia</taxon>
        <taxon>Trichinellida</taxon>
        <taxon>Trichinellidae</taxon>
        <taxon>Trichinella</taxon>
    </lineage>
</organism>
<dbReference type="STRING" id="6335.A0A0V1KY85"/>
<dbReference type="PANTHER" id="PTHR19269">
    <property type="entry name" value="TROPOMYOSIN"/>
    <property type="match status" value="1"/>
</dbReference>
<dbReference type="EMBL" id="JYDW01000199">
    <property type="protein sequence ID" value="KRZ52235.1"/>
    <property type="molecule type" value="Genomic_DNA"/>
</dbReference>
<proteinExistence type="inferred from homology"/>
<accession>A0A0V1KY85</accession>
<dbReference type="PROSITE" id="PS00326">
    <property type="entry name" value="TROPOMYOSIN"/>
    <property type="match status" value="1"/>
</dbReference>
<evidence type="ECO:0000256" key="3">
    <source>
        <dbReference type="RuleBase" id="RU004515"/>
    </source>
</evidence>
<dbReference type="InterPro" id="IPR000533">
    <property type="entry name" value="Tropomyosin"/>
</dbReference>
<dbReference type="AlphaFoldDB" id="A0A0V1KY85"/>
<sequence>MPAKLSNEKNVNRTKEQLSDLVITLRHRRIAVEEKIRQDKRNNDDLPEYRRNKQKSYTNANVQNQNVPFGSTRNRRSRFTNNCLISSNVFMRFRLIQNEVYNIYHIFFKQKTTKMSKVAAAKDSQQTSLLDMLKMKMRQAREEAENAKDDADEAKRKFEEEHKKREEAEAEVAALNRRIQLLEEDLTRAEERLKIATEKLEEASKAADESERGRKSMETRSMQDEERANLLETQVLQAKLIAEEADRKYEEVVFAQQLQAKAVPPTTPYPYYIPVDFLSSNCYLVRKALENRFEIEDDRCTQLELKVRQMSSLLQETENKFEEVARKLAMVEADLERAEERAEAGENKIVELEEELRVVGNNLKSLEVSEEKALQREDSYEEHIRQLSQRLKEAETRAEFAERSVQKLQKEVDRLEDDAANHRARNHALQEAILEAAAQ</sequence>
<protein>
    <submittedName>
        <fullName evidence="6">Tropomyosin</fullName>
    </submittedName>
</protein>
<evidence type="ECO:0000256" key="5">
    <source>
        <dbReference type="SAM" id="MobiDB-lite"/>
    </source>
</evidence>
<evidence type="ECO:0000256" key="2">
    <source>
        <dbReference type="ARBA" id="ARBA00023054"/>
    </source>
</evidence>
<feature type="region of interest" description="Disordered" evidence="5">
    <location>
        <begin position="201"/>
        <end position="226"/>
    </location>
</feature>
<keyword evidence="7" id="KW-1185">Reference proteome</keyword>
<dbReference type="Gene3D" id="1.20.5.170">
    <property type="match status" value="2"/>
</dbReference>
<dbReference type="OrthoDB" id="128924at2759"/>
<comment type="caution">
    <text evidence="6">The sequence shown here is derived from an EMBL/GenBank/DDBJ whole genome shotgun (WGS) entry which is preliminary data.</text>
</comment>
<feature type="region of interest" description="Disordered" evidence="5">
    <location>
        <begin position="141"/>
        <end position="165"/>
    </location>
</feature>
<dbReference type="SUPFAM" id="SSF57997">
    <property type="entry name" value="Tropomyosin"/>
    <property type="match status" value="2"/>
</dbReference>
<name>A0A0V1KY85_9BILA</name>
<keyword evidence="2 4" id="KW-0175">Coiled coil</keyword>
<dbReference type="Pfam" id="PF00261">
    <property type="entry name" value="Tropomyosin"/>
    <property type="match status" value="2"/>
</dbReference>
<evidence type="ECO:0000256" key="1">
    <source>
        <dbReference type="ARBA" id="ARBA00009036"/>
    </source>
</evidence>
<comment type="similarity">
    <text evidence="1 3">Belongs to the tropomyosin family.</text>
</comment>
<evidence type="ECO:0000256" key="4">
    <source>
        <dbReference type="SAM" id="Coils"/>
    </source>
</evidence>
<evidence type="ECO:0000313" key="7">
    <source>
        <dbReference type="Proteomes" id="UP000054721"/>
    </source>
</evidence>
<dbReference type="PRINTS" id="PR00194">
    <property type="entry name" value="TROPOMYOSIN"/>
</dbReference>
<feature type="coiled-coil region" evidence="4">
    <location>
        <begin position="286"/>
        <end position="432"/>
    </location>
</feature>
<evidence type="ECO:0000313" key="6">
    <source>
        <dbReference type="EMBL" id="KRZ52235.1"/>
    </source>
</evidence>